<feature type="compositionally biased region" description="Basic and acidic residues" evidence="6">
    <location>
        <begin position="44"/>
        <end position="53"/>
    </location>
</feature>
<comment type="function">
    <text evidence="1">Acyltransferase required for the direct transfer of medium- to long-chain fatty acyl moieties from a carrier protein (MbtL) on to the epsilon-amino group of lysine residue in the mycobactin core.</text>
</comment>
<dbReference type="PANTHER" id="PTHR31438:SF1">
    <property type="entry name" value="LYSINE N-ACYLTRANSFERASE C17G9.06C-RELATED"/>
    <property type="match status" value="1"/>
</dbReference>
<evidence type="ECO:0000256" key="5">
    <source>
        <dbReference type="ARBA" id="ARBA00031122"/>
    </source>
</evidence>
<dbReference type="Pfam" id="PF13523">
    <property type="entry name" value="Acetyltransf_8"/>
    <property type="match status" value="1"/>
</dbReference>
<keyword evidence="4" id="KW-0046">Antibiotic resistance</keyword>
<reference evidence="8" key="1">
    <citation type="submission" date="2022-10" db="EMBL/GenBank/DDBJ databases">
        <title>The complete genomes of actinobacterial strains from the NBC collection.</title>
        <authorList>
            <person name="Joergensen T.S."/>
            <person name="Alvarez Arevalo M."/>
            <person name="Sterndorff E.B."/>
            <person name="Faurdal D."/>
            <person name="Vuksanovic O."/>
            <person name="Mourched A.-S."/>
            <person name="Charusanti P."/>
            <person name="Shaw S."/>
            <person name="Blin K."/>
            <person name="Weber T."/>
        </authorList>
    </citation>
    <scope>NUCLEOTIDE SEQUENCE</scope>
    <source>
        <strain evidence="8">NBC_00189</strain>
    </source>
</reference>
<evidence type="ECO:0000256" key="4">
    <source>
        <dbReference type="ARBA" id="ARBA00023251"/>
    </source>
</evidence>
<evidence type="ECO:0000313" key="8">
    <source>
        <dbReference type="EMBL" id="WTP49123.1"/>
    </source>
</evidence>
<comment type="pathway">
    <text evidence="2">Siderophore biosynthesis; mycobactin biosynthesis.</text>
</comment>
<dbReference type="PROSITE" id="PS51186">
    <property type="entry name" value="GNAT"/>
    <property type="match status" value="1"/>
</dbReference>
<gene>
    <name evidence="8" type="ORF">OG288_12860</name>
</gene>
<dbReference type="InterPro" id="IPR000182">
    <property type="entry name" value="GNAT_dom"/>
</dbReference>
<evidence type="ECO:0000256" key="1">
    <source>
        <dbReference type="ARBA" id="ARBA00003818"/>
    </source>
</evidence>
<proteinExistence type="predicted"/>
<evidence type="ECO:0000259" key="7">
    <source>
        <dbReference type="PROSITE" id="PS51186"/>
    </source>
</evidence>
<dbReference type="InterPro" id="IPR019432">
    <property type="entry name" value="Acyltransferase_MbtK/IucB-like"/>
</dbReference>
<feature type="region of interest" description="Disordered" evidence="6">
    <location>
        <begin position="91"/>
        <end position="150"/>
    </location>
</feature>
<name>A0ABZ1JH84_9ACTN</name>
<feature type="compositionally biased region" description="Low complexity" evidence="6">
    <location>
        <begin position="1"/>
        <end position="15"/>
    </location>
</feature>
<dbReference type="PANTHER" id="PTHR31438">
    <property type="entry name" value="LYSINE N-ACYLTRANSFERASE C17G9.06C-RELATED"/>
    <property type="match status" value="1"/>
</dbReference>
<feature type="compositionally biased region" description="Basic and acidic residues" evidence="6">
    <location>
        <begin position="96"/>
        <end position="116"/>
    </location>
</feature>
<dbReference type="InterPro" id="IPR016181">
    <property type="entry name" value="Acyl_CoA_acyltransferase"/>
</dbReference>
<evidence type="ECO:0000256" key="6">
    <source>
        <dbReference type="SAM" id="MobiDB-lite"/>
    </source>
</evidence>
<feature type="region of interest" description="Disordered" evidence="6">
    <location>
        <begin position="1"/>
        <end position="53"/>
    </location>
</feature>
<evidence type="ECO:0000313" key="9">
    <source>
        <dbReference type="Proteomes" id="UP001432166"/>
    </source>
</evidence>
<evidence type="ECO:0000256" key="2">
    <source>
        <dbReference type="ARBA" id="ARBA00005102"/>
    </source>
</evidence>
<protein>
    <recommendedName>
        <fullName evidence="3">Lysine N-acyltransferase MbtK</fullName>
    </recommendedName>
    <alternativeName>
        <fullName evidence="5">Mycobactin synthase protein K</fullName>
    </alternativeName>
</protein>
<dbReference type="RefSeq" id="WP_328937493.1">
    <property type="nucleotide sequence ID" value="NZ_CP108133.1"/>
</dbReference>
<dbReference type="Gene3D" id="3.40.630.30">
    <property type="match status" value="1"/>
</dbReference>
<sequence length="335" mass="35250">MPPPDASTDAAADADTTPHARTRGEPGPAAGSPRCPDSPGSPDSADRADSADTLDLRLPDELLALFARNAAEAAGTVDAAGAAQVVGARYAASATEHSEPSGGEHRARQADDRPPDDSQPADGEPGSGKSAGGERRLGRPLTPTGEDLLDRVGDWGQTATVVGAFHLIPVRLDRDLPLISRWMNDPAVAAFWELSGPDTATEGHLRAQLAGDGRSVPCLGMLDGTPMSYWEIYRADLDPLARHYPARLHDTGIHLLIGGVAHRGRGLGTTLLRAVSDLILDRRPSCARVVAEPDLRNTPSVSAFLGAGFRFSAEVDLPDKKAALMVRDRALRGLL</sequence>
<feature type="domain" description="N-acetyltransferase" evidence="7">
    <location>
        <begin position="165"/>
        <end position="330"/>
    </location>
</feature>
<dbReference type="SMART" id="SM01006">
    <property type="entry name" value="AlcB"/>
    <property type="match status" value="1"/>
</dbReference>
<organism evidence="8 9">
    <name type="scientific">Streptomyces tauricus</name>
    <dbReference type="NCBI Taxonomy" id="68274"/>
    <lineage>
        <taxon>Bacteria</taxon>
        <taxon>Bacillati</taxon>
        <taxon>Actinomycetota</taxon>
        <taxon>Actinomycetes</taxon>
        <taxon>Kitasatosporales</taxon>
        <taxon>Streptomycetaceae</taxon>
        <taxon>Streptomyces</taxon>
        <taxon>Streptomyces aurantiacus group</taxon>
    </lineage>
</organism>
<dbReference type="EMBL" id="CP108133">
    <property type="protein sequence ID" value="WTP49123.1"/>
    <property type="molecule type" value="Genomic_DNA"/>
</dbReference>
<dbReference type="SUPFAM" id="SSF55729">
    <property type="entry name" value="Acyl-CoA N-acyltransferases (Nat)"/>
    <property type="match status" value="1"/>
</dbReference>
<keyword evidence="9" id="KW-1185">Reference proteome</keyword>
<dbReference type="Proteomes" id="UP001432166">
    <property type="component" value="Chromosome"/>
</dbReference>
<evidence type="ECO:0000256" key="3">
    <source>
        <dbReference type="ARBA" id="ARBA00020586"/>
    </source>
</evidence>
<accession>A0ABZ1JH84</accession>